<dbReference type="GO" id="GO:0016887">
    <property type="term" value="F:ATP hydrolysis activity"/>
    <property type="evidence" value="ECO:0007669"/>
    <property type="project" value="InterPro"/>
</dbReference>
<dbReference type="InterPro" id="IPR036640">
    <property type="entry name" value="ABC1_TM_sf"/>
</dbReference>
<dbReference type="PROSITE" id="PS50929">
    <property type="entry name" value="ABC_TM1F"/>
    <property type="match status" value="1"/>
</dbReference>
<dbReference type="GO" id="GO:0005886">
    <property type="term" value="C:plasma membrane"/>
    <property type="evidence" value="ECO:0007669"/>
    <property type="project" value="UniProtKB-SubCell"/>
</dbReference>
<dbReference type="Proteomes" id="UP000198402">
    <property type="component" value="Unassembled WGS sequence"/>
</dbReference>
<evidence type="ECO:0000259" key="8">
    <source>
        <dbReference type="PROSITE" id="PS50893"/>
    </source>
</evidence>
<feature type="transmembrane region" description="Helical" evidence="7">
    <location>
        <begin position="127"/>
        <end position="151"/>
    </location>
</feature>
<evidence type="ECO:0000256" key="7">
    <source>
        <dbReference type="SAM" id="Phobius"/>
    </source>
</evidence>
<dbReference type="InterPro" id="IPR014216">
    <property type="entry name" value="ABC_transptr_CydD"/>
</dbReference>
<dbReference type="PANTHER" id="PTHR24221">
    <property type="entry name" value="ATP-BINDING CASSETTE SUB-FAMILY B"/>
    <property type="match status" value="1"/>
</dbReference>
<evidence type="ECO:0000313" key="11">
    <source>
        <dbReference type="Proteomes" id="UP000198402"/>
    </source>
</evidence>
<evidence type="ECO:0000313" key="10">
    <source>
        <dbReference type="EMBL" id="GAT18086.1"/>
    </source>
</evidence>
<dbReference type="Pfam" id="PF00005">
    <property type="entry name" value="ABC_tran"/>
    <property type="match status" value="1"/>
</dbReference>
<evidence type="ECO:0000256" key="6">
    <source>
        <dbReference type="ARBA" id="ARBA00023136"/>
    </source>
</evidence>
<gene>
    <name evidence="10" type="primary">cydD</name>
    <name evidence="10" type="ORF">IWT126_00351</name>
</gene>
<dbReference type="Pfam" id="PF00664">
    <property type="entry name" value="ABC_membrane"/>
    <property type="match status" value="1"/>
</dbReference>
<evidence type="ECO:0000256" key="4">
    <source>
        <dbReference type="ARBA" id="ARBA00022840"/>
    </source>
</evidence>
<keyword evidence="6 7" id="KW-0472">Membrane</keyword>
<dbReference type="InterPro" id="IPR017871">
    <property type="entry name" value="ABC_transporter-like_CS"/>
</dbReference>
<evidence type="ECO:0000256" key="2">
    <source>
        <dbReference type="ARBA" id="ARBA00022692"/>
    </source>
</evidence>
<dbReference type="SUPFAM" id="SSF90123">
    <property type="entry name" value="ABC transporter transmembrane region"/>
    <property type="match status" value="1"/>
</dbReference>
<name>A0A1Z5H458_9LACO</name>
<feature type="domain" description="ABC transmembrane type-1" evidence="9">
    <location>
        <begin position="17"/>
        <end position="299"/>
    </location>
</feature>
<protein>
    <submittedName>
        <fullName evidence="10">Cytochrome bd biosynthesis ABC transporter ATP-binding and permease components cydD</fullName>
    </submittedName>
</protein>
<evidence type="ECO:0000259" key="9">
    <source>
        <dbReference type="PROSITE" id="PS50929"/>
    </source>
</evidence>
<keyword evidence="2 7" id="KW-0812">Transmembrane</keyword>
<dbReference type="PROSITE" id="PS50893">
    <property type="entry name" value="ABC_TRANSPORTER_2"/>
    <property type="match status" value="1"/>
</dbReference>
<dbReference type="RefSeq" id="WP_089136121.1">
    <property type="nucleotide sequence ID" value="NZ_BCMG01000001.1"/>
</dbReference>
<dbReference type="InterPro" id="IPR011527">
    <property type="entry name" value="ABC1_TM_dom"/>
</dbReference>
<dbReference type="OrthoDB" id="9806127at2"/>
<dbReference type="AlphaFoldDB" id="A0A1Z5H458"/>
<dbReference type="GO" id="GO:0034040">
    <property type="term" value="F:ATPase-coupled lipid transmembrane transporter activity"/>
    <property type="evidence" value="ECO:0007669"/>
    <property type="project" value="TreeGrafter"/>
</dbReference>
<keyword evidence="5 7" id="KW-1133">Transmembrane helix</keyword>
<organism evidence="10 11">
    <name type="scientific">Secundilactobacillus silagei JCM 19001</name>
    <dbReference type="NCBI Taxonomy" id="1302250"/>
    <lineage>
        <taxon>Bacteria</taxon>
        <taxon>Bacillati</taxon>
        <taxon>Bacillota</taxon>
        <taxon>Bacilli</taxon>
        <taxon>Lactobacillales</taxon>
        <taxon>Lactobacillaceae</taxon>
        <taxon>Secundilactobacillus</taxon>
    </lineage>
</organism>
<feature type="transmembrane region" description="Helical" evidence="7">
    <location>
        <begin position="52"/>
        <end position="70"/>
    </location>
</feature>
<comment type="caution">
    <text evidence="10">The sequence shown here is derived from an EMBL/GenBank/DDBJ whole genome shotgun (WGS) entry which is preliminary data.</text>
</comment>
<dbReference type="STRING" id="1302250.GCA_001313225_00489"/>
<proteinExistence type="predicted"/>
<keyword evidence="11" id="KW-1185">Reference proteome</keyword>
<feature type="transmembrane region" description="Helical" evidence="7">
    <location>
        <begin position="12"/>
        <end position="32"/>
    </location>
</feature>
<dbReference type="PANTHER" id="PTHR24221:SF614">
    <property type="entry name" value="GLUTATHIONE_L-CYSTEINE TRANSPORT SYSTEM ATP-BINDING_PERMEASE PROTEIN CYDC"/>
    <property type="match status" value="1"/>
</dbReference>
<feature type="transmembrane region" description="Helical" evidence="7">
    <location>
        <begin position="157"/>
        <end position="178"/>
    </location>
</feature>
<dbReference type="GO" id="GO:0042883">
    <property type="term" value="P:cysteine transport"/>
    <property type="evidence" value="ECO:0007669"/>
    <property type="project" value="InterPro"/>
</dbReference>
<feature type="domain" description="ABC transporter" evidence="8">
    <location>
        <begin position="333"/>
        <end position="570"/>
    </location>
</feature>
<dbReference type="SUPFAM" id="SSF52540">
    <property type="entry name" value="P-loop containing nucleoside triphosphate hydrolases"/>
    <property type="match status" value="1"/>
</dbReference>
<reference evidence="10 11" key="1">
    <citation type="submission" date="2015-11" db="EMBL/GenBank/DDBJ databases">
        <title>Draft genome sequences of new species of the genus Lactobacillus isolated from orchardgrass silage.</title>
        <authorList>
            <person name="Tohno M."/>
            <person name="Tanizawa Y."/>
            <person name="Arita M."/>
        </authorList>
    </citation>
    <scope>NUCLEOTIDE SEQUENCE [LARGE SCALE GENOMIC DNA]</scope>
    <source>
        <strain evidence="10 11">IWT126</strain>
    </source>
</reference>
<dbReference type="NCBIfam" id="TIGR02857">
    <property type="entry name" value="CydD"/>
    <property type="match status" value="1"/>
</dbReference>
<dbReference type="CDD" id="cd18584">
    <property type="entry name" value="ABC_6TM_AarD_CydD"/>
    <property type="match status" value="1"/>
</dbReference>
<dbReference type="InterPro" id="IPR039421">
    <property type="entry name" value="Type_1_exporter"/>
</dbReference>
<dbReference type="GO" id="GO:0140359">
    <property type="term" value="F:ABC-type transporter activity"/>
    <property type="evidence" value="ECO:0007669"/>
    <property type="project" value="InterPro"/>
</dbReference>
<comment type="subcellular location">
    <subcellularLocation>
        <location evidence="1">Cell membrane</location>
        <topology evidence="1">Multi-pass membrane protein</topology>
    </subcellularLocation>
</comment>
<sequence length="578" mass="64447">MIDRRLFKIPGIMPRIVLIAFLTLIQAVMIVIQARALAIAVVQLWRLKPLTTIVTPTLVFAVSFLARHLLTVAQNRTFYPFVEKTSGKMRERLMTKLFRLGPSLVEKTGTGNMVTMALEGIDKVQTYLMLIVIKIMDMGITPWVILFYIALMQWKEAVFLLLIYPVIILFMIILGLAAKSKADRQYAGYQRLSNNFVDTLRGLGTLKQLGLSKRYANNVYSVSEDYRKETMATLRIAMTSTFALDFFTTLSVAVVAVFLGFDLLAGKIMLLPALTILTLAPDYFLPVRNFANDYHATLNGKNALKAVLDVLETPETKQRKALKQLVWHADSVVKFDDVSFTYEDVKTPTLTHVSFAIHGFQKVGIIGASGSGKSTLINLLGGFLTPDETGHISLNGQQLPHLSQEVWQRNSLYIPQSPYLFHATLRENVSFYQPNADEAAVKAACDKAGLTDWIAELPQGLATMIGEGSRGVSGGQAQRIALARAFLDDSRKILLFDEPTAHLDIETEAALKQDMLPLMADRLVFFATHRLHWINQMDYVLVMDHGQLVEQGTPAELASHDGPYTRLRAEMGGLHALN</sequence>
<dbReference type="GO" id="GO:0005524">
    <property type="term" value="F:ATP binding"/>
    <property type="evidence" value="ECO:0007669"/>
    <property type="project" value="UniProtKB-KW"/>
</dbReference>
<feature type="transmembrane region" description="Helical" evidence="7">
    <location>
        <begin position="236"/>
        <end position="258"/>
    </location>
</feature>
<evidence type="ECO:0000256" key="1">
    <source>
        <dbReference type="ARBA" id="ARBA00004651"/>
    </source>
</evidence>
<dbReference type="EMBL" id="BCMG01000001">
    <property type="protein sequence ID" value="GAT18086.1"/>
    <property type="molecule type" value="Genomic_DNA"/>
</dbReference>
<evidence type="ECO:0000256" key="3">
    <source>
        <dbReference type="ARBA" id="ARBA00022741"/>
    </source>
</evidence>
<keyword evidence="4 10" id="KW-0067">ATP-binding</keyword>
<dbReference type="Gene3D" id="1.20.1560.10">
    <property type="entry name" value="ABC transporter type 1, transmembrane domain"/>
    <property type="match status" value="1"/>
</dbReference>
<accession>A0A1Z5H458</accession>
<evidence type="ECO:0000256" key="5">
    <source>
        <dbReference type="ARBA" id="ARBA00022989"/>
    </source>
</evidence>
<keyword evidence="3" id="KW-0547">Nucleotide-binding</keyword>
<dbReference type="PROSITE" id="PS00211">
    <property type="entry name" value="ABC_TRANSPORTER_1"/>
    <property type="match status" value="1"/>
</dbReference>
<dbReference type="InterPro" id="IPR027417">
    <property type="entry name" value="P-loop_NTPase"/>
</dbReference>
<dbReference type="InterPro" id="IPR003439">
    <property type="entry name" value="ABC_transporter-like_ATP-bd"/>
</dbReference>
<dbReference type="SMART" id="SM00382">
    <property type="entry name" value="AAA"/>
    <property type="match status" value="1"/>
</dbReference>
<dbReference type="InterPro" id="IPR003593">
    <property type="entry name" value="AAA+_ATPase"/>
</dbReference>
<dbReference type="Gene3D" id="3.40.50.300">
    <property type="entry name" value="P-loop containing nucleotide triphosphate hydrolases"/>
    <property type="match status" value="1"/>
</dbReference>